<dbReference type="Proteomes" id="UP001642483">
    <property type="component" value="Unassembled WGS sequence"/>
</dbReference>
<keyword evidence="6" id="KW-1185">Reference proteome</keyword>
<feature type="domain" description="Alpha-2-macroglobulin RAP C-terminal" evidence="4">
    <location>
        <begin position="130"/>
        <end position="337"/>
    </location>
</feature>
<evidence type="ECO:0000256" key="1">
    <source>
        <dbReference type="SAM" id="Coils"/>
    </source>
</evidence>
<reference evidence="5 6" key="1">
    <citation type="submission" date="2024-02" db="EMBL/GenBank/DDBJ databases">
        <authorList>
            <person name="Daric V."/>
            <person name="Darras S."/>
        </authorList>
    </citation>
    <scope>NUCLEOTIDE SEQUENCE [LARGE SCALE GENOMIC DNA]</scope>
</reference>
<organism evidence="5 6">
    <name type="scientific">Clavelina lepadiformis</name>
    <name type="common">Light-bulb sea squirt</name>
    <name type="synonym">Ascidia lepadiformis</name>
    <dbReference type="NCBI Taxonomy" id="159417"/>
    <lineage>
        <taxon>Eukaryota</taxon>
        <taxon>Metazoa</taxon>
        <taxon>Chordata</taxon>
        <taxon>Tunicata</taxon>
        <taxon>Ascidiacea</taxon>
        <taxon>Aplousobranchia</taxon>
        <taxon>Clavelinidae</taxon>
        <taxon>Clavelina</taxon>
    </lineage>
</organism>
<keyword evidence="2" id="KW-1133">Transmembrane helix</keyword>
<comment type="caution">
    <text evidence="5">The sequence shown here is derived from an EMBL/GenBank/DDBJ whole genome shotgun (WGS) entry which is preliminary data.</text>
</comment>
<evidence type="ECO:0000259" key="4">
    <source>
        <dbReference type="Pfam" id="PF06401"/>
    </source>
</evidence>
<dbReference type="PANTHER" id="PTHR16560">
    <property type="entry name" value="ALPHA-2-MACROGLOBULIN RECEPTOR-ASSOCIATED PROTEIN"/>
    <property type="match status" value="1"/>
</dbReference>
<dbReference type="Pfam" id="PF06401">
    <property type="entry name" value="Alpha-2-MRAP_C"/>
    <property type="match status" value="1"/>
</dbReference>
<dbReference type="Gene3D" id="1.20.81.10">
    <property type="entry name" value="RAP domain"/>
    <property type="match status" value="3"/>
</dbReference>
<dbReference type="InterPro" id="IPR038003">
    <property type="entry name" value="A2-macroglobuin_RAP"/>
</dbReference>
<gene>
    <name evidence="5" type="ORF">CVLEPA_LOCUS25802</name>
</gene>
<dbReference type="InterPro" id="IPR036744">
    <property type="entry name" value="RAP_sf"/>
</dbReference>
<sequence length="337" mass="39566">MGLQRCLPSFSIAFIVIIFTLYGAVDSLEKKRNDVGDGKRAFRSGRVHQLWEKAERLALPSVTMTDLYAELKQHDRELMELKAMKAKGGDEDGRLQAQLQQEFNNMMYKYGLAGRKNYEETRDLRNGKPIFEDAKLSQLWQVAMSNNKFTTKELDKLYLEFKHHEDKLVELNNLKKDIKRIQAISENSLERLDEGDVKEKESTIMDLHSEVEDSYKRLNVMSKKTKDDIYPFTEPRVLDLWEKVKEGNFSDEEVESLKEELRHFEVKMDKHRHFREELRNSAEKIEYHDGKKDAPTERISKHQKLHDKVRDLADKVHKVYTGLKNRINSGVIKHGEL</sequence>
<feature type="domain" description="Alpha-2-macroglobulin receptor-associated protein" evidence="3">
    <location>
        <begin position="30"/>
        <end position="121"/>
    </location>
</feature>
<proteinExistence type="predicted"/>
<keyword evidence="1" id="KW-0175">Coiled coil</keyword>
<protein>
    <recommendedName>
        <fullName evidence="7">Alpha-2-macroglobulin receptor-associated protein</fullName>
    </recommendedName>
</protein>
<keyword evidence="2" id="KW-0472">Membrane</keyword>
<dbReference type="InterPro" id="IPR010483">
    <property type="entry name" value="Alpha_2_MRAP_C"/>
</dbReference>
<dbReference type="InterPro" id="IPR037999">
    <property type="entry name" value="RAP_D3"/>
</dbReference>
<name>A0ABP0GLD9_CLALP</name>
<evidence type="ECO:0000313" key="5">
    <source>
        <dbReference type="EMBL" id="CAK8692542.1"/>
    </source>
</evidence>
<dbReference type="CDD" id="cd14808">
    <property type="entry name" value="RAP_D3"/>
    <property type="match status" value="1"/>
</dbReference>
<evidence type="ECO:0008006" key="7">
    <source>
        <dbReference type="Google" id="ProtNLM"/>
    </source>
</evidence>
<dbReference type="EMBL" id="CAWYQH010000130">
    <property type="protein sequence ID" value="CAK8692542.1"/>
    <property type="molecule type" value="Genomic_DNA"/>
</dbReference>
<dbReference type="InterPro" id="IPR009066">
    <property type="entry name" value="MG_RAP_rcpt_1"/>
</dbReference>
<feature type="coiled-coil region" evidence="1">
    <location>
        <begin position="154"/>
        <end position="191"/>
    </location>
</feature>
<keyword evidence="2" id="KW-0812">Transmembrane</keyword>
<feature type="transmembrane region" description="Helical" evidence="2">
    <location>
        <begin position="7"/>
        <end position="25"/>
    </location>
</feature>
<evidence type="ECO:0000313" key="6">
    <source>
        <dbReference type="Proteomes" id="UP001642483"/>
    </source>
</evidence>
<accession>A0ABP0GLD9</accession>
<dbReference type="Pfam" id="PF06400">
    <property type="entry name" value="Alpha-2-MRAP_N"/>
    <property type="match status" value="1"/>
</dbReference>
<dbReference type="PANTHER" id="PTHR16560:SF2">
    <property type="entry name" value="ALPHA-2-MACROGLOBULIN RECEPTOR-ASSOCIATED PROTEIN"/>
    <property type="match status" value="1"/>
</dbReference>
<evidence type="ECO:0000256" key="2">
    <source>
        <dbReference type="SAM" id="Phobius"/>
    </source>
</evidence>
<dbReference type="SUPFAM" id="SSF47045">
    <property type="entry name" value="RAP domain-like"/>
    <property type="match status" value="3"/>
</dbReference>
<evidence type="ECO:0000259" key="3">
    <source>
        <dbReference type="Pfam" id="PF06400"/>
    </source>
</evidence>